<dbReference type="AlphaFoldDB" id="A0A918Q4L7"/>
<evidence type="ECO:0000313" key="3">
    <source>
        <dbReference type="EMBL" id="GGZ33435.1"/>
    </source>
</evidence>
<reference evidence="3" key="1">
    <citation type="journal article" date="2014" name="Int. J. Syst. Evol. Microbiol.">
        <title>Complete genome sequence of Corynebacterium casei LMG S-19264T (=DSM 44701T), isolated from a smear-ripened cheese.</title>
        <authorList>
            <consortium name="US DOE Joint Genome Institute (JGI-PGF)"/>
            <person name="Walter F."/>
            <person name="Albersmeier A."/>
            <person name="Kalinowski J."/>
            <person name="Ruckert C."/>
        </authorList>
    </citation>
    <scope>NUCLEOTIDE SEQUENCE</scope>
    <source>
        <strain evidence="3">KCTC 32296</strain>
    </source>
</reference>
<keyword evidence="4" id="KW-1185">Reference proteome</keyword>
<name>A0A918Q4L7_9CAUL</name>
<dbReference type="PANTHER" id="PTHR21666">
    <property type="entry name" value="PEPTIDASE-RELATED"/>
    <property type="match status" value="1"/>
</dbReference>
<dbReference type="RefSeq" id="WP_229807677.1">
    <property type="nucleotide sequence ID" value="NZ_BMZB01000002.1"/>
</dbReference>
<dbReference type="EMBL" id="BMZB01000002">
    <property type="protein sequence ID" value="GGZ33435.1"/>
    <property type="molecule type" value="Genomic_DNA"/>
</dbReference>
<dbReference type="Proteomes" id="UP000662572">
    <property type="component" value="Unassembled WGS sequence"/>
</dbReference>
<reference evidence="3" key="2">
    <citation type="submission" date="2020-09" db="EMBL/GenBank/DDBJ databases">
        <authorList>
            <person name="Sun Q."/>
            <person name="Kim S."/>
        </authorList>
    </citation>
    <scope>NUCLEOTIDE SEQUENCE</scope>
    <source>
        <strain evidence="3">KCTC 32296</strain>
    </source>
</reference>
<evidence type="ECO:0000256" key="1">
    <source>
        <dbReference type="ARBA" id="ARBA00022729"/>
    </source>
</evidence>
<dbReference type="Pfam" id="PF01551">
    <property type="entry name" value="Peptidase_M23"/>
    <property type="match status" value="1"/>
</dbReference>
<dbReference type="GO" id="GO:0004222">
    <property type="term" value="F:metalloendopeptidase activity"/>
    <property type="evidence" value="ECO:0007669"/>
    <property type="project" value="TreeGrafter"/>
</dbReference>
<comment type="caution">
    <text evidence="3">The sequence shown here is derived from an EMBL/GenBank/DDBJ whole genome shotgun (WGS) entry which is preliminary data.</text>
</comment>
<organism evidence="3 4">
    <name type="scientific">Asticcacaulis endophyticus</name>
    <dbReference type="NCBI Taxonomy" id="1395890"/>
    <lineage>
        <taxon>Bacteria</taxon>
        <taxon>Pseudomonadati</taxon>
        <taxon>Pseudomonadota</taxon>
        <taxon>Alphaproteobacteria</taxon>
        <taxon>Caulobacterales</taxon>
        <taxon>Caulobacteraceae</taxon>
        <taxon>Asticcacaulis</taxon>
    </lineage>
</organism>
<dbReference type="SUPFAM" id="SSF51261">
    <property type="entry name" value="Duplicated hybrid motif"/>
    <property type="match status" value="1"/>
</dbReference>
<dbReference type="InterPro" id="IPR016047">
    <property type="entry name" value="M23ase_b-sheet_dom"/>
</dbReference>
<sequence>MGMTAATARFKLYQDWLSARTVKPAPVMAGLNTARPLKLDAAGMAAEGWWAGMPLDIGEGLRIGGYDEDRALYDSDVFAATDADDEPRTVHLALDIWAPAGTEVHAPVHGRVHSFQDNDNLKDYGPTVILEHMVSPDLVFWTLHGHLSRDSLEELYVGKEVAAGDVIAQLGDPNENGGWAPHLHVQVILDIGDKIGDFPGVFRRRDRDYGRLLCPDPRPLLGMTSS</sequence>
<proteinExistence type="predicted"/>
<evidence type="ECO:0000259" key="2">
    <source>
        <dbReference type="Pfam" id="PF01551"/>
    </source>
</evidence>
<dbReference type="Gene3D" id="2.70.70.10">
    <property type="entry name" value="Glucose Permease (Domain IIA)"/>
    <property type="match status" value="1"/>
</dbReference>
<evidence type="ECO:0000313" key="4">
    <source>
        <dbReference type="Proteomes" id="UP000662572"/>
    </source>
</evidence>
<dbReference type="InterPro" id="IPR050570">
    <property type="entry name" value="Cell_wall_metabolism_enzyme"/>
</dbReference>
<dbReference type="PANTHER" id="PTHR21666:SF289">
    <property type="entry name" value="L-ALA--D-GLU ENDOPEPTIDASE"/>
    <property type="match status" value="1"/>
</dbReference>
<gene>
    <name evidence="3" type="ORF">GCM10011273_19680</name>
</gene>
<feature type="domain" description="M23ase beta-sheet core" evidence="2">
    <location>
        <begin position="90"/>
        <end position="188"/>
    </location>
</feature>
<protein>
    <recommendedName>
        <fullName evidence="2">M23ase beta-sheet core domain-containing protein</fullName>
    </recommendedName>
</protein>
<keyword evidence="1" id="KW-0732">Signal</keyword>
<accession>A0A918Q4L7</accession>
<dbReference type="InterPro" id="IPR011055">
    <property type="entry name" value="Dup_hybrid_motif"/>
</dbReference>
<dbReference type="CDD" id="cd12797">
    <property type="entry name" value="M23_peptidase"/>
    <property type="match status" value="1"/>
</dbReference>